<evidence type="ECO:0000313" key="2">
    <source>
        <dbReference type="Proteomes" id="UP000008804"/>
    </source>
</evidence>
<organism evidence="1 2">
    <name type="scientific">Faecalibacterium prausnitzii L2-6</name>
    <dbReference type="NCBI Taxonomy" id="718252"/>
    <lineage>
        <taxon>Bacteria</taxon>
        <taxon>Bacillati</taxon>
        <taxon>Bacillota</taxon>
        <taxon>Clostridia</taxon>
        <taxon>Eubacteriales</taxon>
        <taxon>Oscillospiraceae</taxon>
        <taxon>Faecalibacterium</taxon>
    </lineage>
</organism>
<dbReference type="Proteomes" id="UP000008804">
    <property type="component" value="Chromosome"/>
</dbReference>
<protein>
    <submittedName>
        <fullName evidence="1">Uncharacterized protein</fullName>
    </submittedName>
</protein>
<dbReference type="HOGENOM" id="CLU_222430_0_0_9"/>
<name>D4K1S6_9FIRM</name>
<accession>D4K1S6</accession>
<keyword evidence="2" id="KW-1185">Reference proteome</keyword>
<dbReference type="EMBL" id="FP929045">
    <property type="protein sequence ID" value="CBL00225.1"/>
    <property type="molecule type" value="Genomic_DNA"/>
</dbReference>
<proteinExistence type="predicted"/>
<dbReference type="KEGG" id="fpr:FP2_29620"/>
<gene>
    <name evidence="1" type="ORF">FP2_29620</name>
</gene>
<reference evidence="1 2" key="1">
    <citation type="submission" date="2010-03" db="EMBL/GenBank/DDBJ databases">
        <title>The genome sequence of Faecalibacterium prausnitzii L2/6.</title>
        <authorList>
            <consortium name="metaHIT consortium -- http://www.metahit.eu/"/>
            <person name="Pajon A."/>
            <person name="Turner K."/>
            <person name="Parkhill J."/>
            <person name="Duncan S."/>
            <person name="Flint H."/>
        </authorList>
    </citation>
    <scope>NUCLEOTIDE SEQUENCE [LARGE SCALE GENOMIC DNA]</scope>
    <source>
        <strain evidence="2">L2-6</strain>
    </source>
</reference>
<evidence type="ECO:0000313" key="1">
    <source>
        <dbReference type="EMBL" id="CBL00225.1"/>
    </source>
</evidence>
<reference evidence="1 2" key="2">
    <citation type="submission" date="2010-03" db="EMBL/GenBank/DDBJ databases">
        <authorList>
            <person name="Pajon A."/>
        </authorList>
    </citation>
    <scope>NUCLEOTIDE SEQUENCE [LARGE SCALE GENOMIC DNA]</scope>
    <source>
        <strain evidence="2">L2-6</strain>
    </source>
</reference>
<sequence>MAKTKAEEKALNLD</sequence>